<dbReference type="EMBL" id="GL891306">
    <property type="protein sequence ID" value="EGO55503.1"/>
    <property type="molecule type" value="Genomic_DNA"/>
</dbReference>
<dbReference type="VEuPathDB" id="FungiDB:NEUTE1DRAFT_139766"/>
<name>F8MU21_NEUT8</name>
<feature type="region of interest" description="Disordered" evidence="1">
    <location>
        <begin position="1"/>
        <end position="21"/>
    </location>
</feature>
<evidence type="ECO:0000313" key="2">
    <source>
        <dbReference type="EMBL" id="EGO55503.1"/>
    </source>
</evidence>
<dbReference type="KEGG" id="nte:NEUTE1DRAFT139766"/>
<accession>F8MU21</accession>
<evidence type="ECO:0000256" key="1">
    <source>
        <dbReference type="SAM" id="MobiDB-lite"/>
    </source>
</evidence>
<feature type="region of interest" description="Disordered" evidence="1">
    <location>
        <begin position="38"/>
        <end position="81"/>
    </location>
</feature>
<reference evidence="3" key="1">
    <citation type="journal article" date="2011" name="Genetics">
        <title>Massive changes in genome architecture accompany the transition to self-fertility in the filamentous fungus Neurospora tetrasperma.</title>
        <authorList>
            <person name="Ellison C.E."/>
            <person name="Stajich J.E."/>
            <person name="Jacobson D.J."/>
            <person name="Natvig D.O."/>
            <person name="Lapidus A."/>
            <person name="Foster B."/>
            <person name="Aerts A."/>
            <person name="Riley R."/>
            <person name="Lindquist E.A."/>
            <person name="Grigoriev I.V."/>
            <person name="Taylor J.W."/>
        </authorList>
    </citation>
    <scope>NUCLEOTIDE SEQUENCE [LARGE SCALE GENOMIC DNA]</scope>
    <source>
        <strain evidence="3">FGSC 2508 / P0657</strain>
    </source>
</reference>
<dbReference type="HOGENOM" id="CLU_2027358_0_0_1"/>
<proteinExistence type="predicted"/>
<dbReference type="RefSeq" id="XP_009853328.1">
    <property type="nucleotide sequence ID" value="XM_009855026.1"/>
</dbReference>
<feature type="compositionally biased region" description="Low complexity" evidence="1">
    <location>
        <begin position="53"/>
        <end position="75"/>
    </location>
</feature>
<sequence length="122" mass="12791">MSLIPPTFVAPSGTSRHRSFHGGMAGMAAWLDRRRHKFDSSTAAGTSKSARESSTTTGTSKSAKESSSSKTAAFTRETCTQSSRATIAKTAAYTRETYTQSSKAAIAKTAAYTTGAEANPLT</sequence>
<organism evidence="2 3">
    <name type="scientific">Neurospora tetrasperma (strain FGSC 2508 / ATCC MYA-4615 / P0657)</name>
    <dbReference type="NCBI Taxonomy" id="510951"/>
    <lineage>
        <taxon>Eukaryota</taxon>
        <taxon>Fungi</taxon>
        <taxon>Dikarya</taxon>
        <taxon>Ascomycota</taxon>
        <taxon>Pezizomycotina</taxon>
        <taxon>Sordariomycetes</taxon>
        <taxon>Sordariomycetidae</taxon>
        <taxon>Sordariales</taxon>
        <taxon>Sordariaceae</taxon>
        <taxon>Neurospora</taxon>
    </lineage>
</organism>
<evidence type="ECO:0000313" key="3">
    <source>
        <dbReference type="Proteomes" id="UP000008065"/>
    </source>
</evidence>
<dbReference type="AlphaFoldDB" id="F8MU21"/>
<dbReference type="GeneID" id="20826121"/>
<protein>
    <submittedName>
        <fullName evidence="2">Uncharacterized protein</fullName>
    </submittedName>
</protein>
<gene>
    <name evidence="2" type="ORF">NEUTE1DRAFT_139766</name>
</gene>
<dbReference type="Proteomes" id="UP000008065">
    <property type="component" value="Unassembled WGS sequence"/>
</dbReference>
<keyword evidence="3" id="KW-1185">Reference proteome</keyword>